<evidence type="ECO:0000313" key="4">
    <source>
        <dbReference type="Proteomes" id="UP000461506"/>
    </source>
</evidence>
<dbReference type="Proteomes" id="UP000220904">
    <property type="component" value="Unassembled WGS sequence"/>
</dbReference>
<dbReference type="EMBL" id="NOUV01000011">
    <property type="protein sequence ID" value="PDX87282.1"/>
    <property type="molecule type" value="Genomic_DNA"/>
</dbReference>
<dbReference type="AlphaFoldDB" id="A0A2A7B7P7"/>
<comment type="caution">
    <text evidence="2">The sequence shown here is derived from an EMBL/GenBank/DDBJ whole genome shotgun (WGS) entry which is preliminary data.</text>
</comment>
<evidence type="ECO:0000313" key="1">
    <source>
        <dbReference type="EMBL" id="MSC62940.1"/>
    </source>
</evidence>
<dbReference type="Proteomes" id="UP000461506">
    <property type="component" value="Unassembled WGS sequence"/>
</dbReference>
<dbReference type="RefSeq" id="WP_097792171.1">
    <property type="nucleotide sequence ID" value="NZ_NOUV01000011.1"/>
</dbReference>
<dbReference type="EMBL" id="WKQN01000004">
    <property type="protein sequence ID" value="MSC62940.1"/>
    <property type="molecule type" value="Genomic_DNA"/>
</dbReference>
<name>A0A2A7B7P7_9FIRM</name>
<evidence type="ECO:0000313" key="2">
    <source>
        <dbReference type="EMBL" id="PDX87282.1"/>
    </source>
</evidence>
<reference evidence="1 4" key="2">
    <citation type="journal article" date="2019" name="Nat. Med.">
        <title>A library of human gut bacterial isolates paired with longitudinal multiomics data enables mechanistic microbiome research.</title>
        <authorList>
            <person name="Poyet M."/>
            <person name="Groussin M."/>
            <person name="Gibbons S.M."/>
            <person name="Avila-Pacheco J."/>
            <person name="Jiang X."/>
            <person name="Kearney S.M."/>
            <person name="Perrotta A.R."/>
            <person name="Berdy B."/>
            <person name="Zhao S."/>
            <person name="Lieberman T.D."/>
            <person name="Swanson P.K."/>
            <person name="Smith M."/>
            <person name="Roesemann S."/>
            <person name="Alexander J.E."/>
            <person name="Rich S.A."/>
            <person name="Livny J."/>
            <person name="Vlamakis H."/>
            <person name="Clish C."/>
            <person name="Bullock K."/>
            <person name="Deik A."/>
            <person name="Scott J."/>
            <person name="Pierce K.A."/>
            <person name="Xavier R.J."/>
            <person name="Alm E.J."/>
        </authorList>
    </citation>
    <scope>NUCLEOTIDE SEQUENCE [LARGE SCALE GENOMIC DNA]</scope>
    <source>
        <strain evidence="1 4">BIOML-A1</strain>
    </source>
</reference>
<sequence>MKKSSIFLKKPIDKGERPCYNEYKFKGIEQNRCNGRKDEVIMNVTMKAMLEKLVKDFNDYSELVALNYAKKKEGKCDEGTLQWNRGNMNRIEEYMKGLADVMGVKLEYECGVHSFGFDDWKRNLEYRTVRIVKEW</sequence>
<reference evidence="2 3" key="1">
    <citation type="journal article" date="2017" name="Front. Microbiol.">
        <title>New Insights into the Diversity of the Genus Faecalibacterium.</title>
        <authorList>
            <person name="Benevides L."/>
            <person name="Burman S."/>
            <person name="Martin R."/>
            <person name="Robert V."/>
            <person name="Thomas M."/>
            <person name="Miquel S."/>
            <person name="Chain F."/>
            <person name="Sokol H."/>
            <person name="Bermudez-Humaran L.G."/>
            <person name="Morrison M."/>
            <person name="Langella P."/>
            <person name="Azevedo V.A."/>
            <person name="Chatel J.M."/>
            <person name="Soares S."/>
        </authorList>
    </citation>
    <scope>NUCLEOTIDE SEQUENCE [LARGE SCALE GENOMIC DNA]</scope>
    <source>
        <strain evidence="2 3">AHMP21</strain>
    </source>
</reference>
<protein>
    <submittedName>
        <fullName evidence="2">Uncharacterized protein</fullName>
    </submittedName>
</protein>
<dbReference type="OrthoDB" id="9966664at2"/>
<organism evidence="2 3">
    <name type="scientific">Faecalibacterium prausnitzii</name>
    <dbReference type="NCBI Taxonomy" id="853"/>
    <lineage>
        <taxon>Bacteria</taxon>
        <taxon>Bacillati</taxon>
        <taxon>Bacillota</taxon>
        <taxon>Clostridia</taxon>
        <taxon>Eubacteriales</taxon>
        <taxon>Oscillospiraceae</taxon>
        <taxon>Faecalibacterium</taxon>
    </lineage>
</organism>
<proteinExistence type="predicted"/>
<gene>
    <name evidence="2" type="ORF">CHR60_05935</name>
    <name evidence="1" type="ORF">GKD95_06225</name>
</gene>
<accession>A0A2A7B7P7</accession>
<evidence type="ECO:0000313" key="3">
    <source>
        <dbReference type="Proteomes" id="UP000220904"/>
    </source>
</evidence>